<feature type="region of interest" description="Disordered" evidence="1">
    <location>
        <begin position="260"/>
        <end position="295"/>
    </location>
</feature>
<feature type="transmembrane region" description="Helical" evidence="2">
    <location>
        <begin position="107"/>
        <end position="132"/>
    </location>
</feature>
<evidence type="ECO:0000313" key="4">
    <source>
        <dbReference type="Proteomes" id="UP001166286"/>
    </source>
</evidence>
<feature type="transmembrane region" description="Helical" evidence="2">
    <location>
        <begin position="72"/>
        <end position="95"/>
    </location>
</feature>
<comment type="caution">
    <text evidence="3">The sequence shown here is derived from an EMBL/GenBank/DDBJ whole genome shotgun (WGS) entry which is preliminary data.</text>
</comment>
<keyword evidence="2" id="KW-1133">Transmembrane helix</keyword>
<keyword evidence="2" id="KW-0472">Membrane</keyword>
<feature type="transmembrane region" description="Helical" evidence="2">
    <location>
        <begin position="186"/>
        <end position="210"/>
    </location>
</feature>
<evidence type="ECO:0000256" key="2">
    <source>
        <dbReference type="SAM" id="Phobius"/>
    </source>
</evidence>
<reference evidence="3" key="1">
    <citation type="submission" date="2023-03" db="EMBL/GenBank/DDBJ databases">
        <title>Complete genome of Cladonia borealis.</title>
        <authorList>
            <person name="Park H."/>
        </authorList>
    </citation>
    <scope>NUCLEOTIDE SEQUENCE</scope>
    <source>
        <strain evidence="3">ANT050790</strain>
    </source>
</reference>
<name>A0AA39UXM7_9LECA</name>
<feature type="transmembrane region" description="Helical" evidence="2">
    <location>
        <begin position="20"/>
        <end position="40"/>
    </location>
</feature>
<proteinExistence type="predicted"/>
<keyword evidence="2" id="KW-0812">Transmembrane</keyword>
<organism evidence="3 4">
    <name type="scientific">Cladonia borealis</name>
    <dbReference type="NCBI Taxonomy" id="184061"/>
    <lineage>
        <taxon>Eukaryota</taxon>
        <taxon>Fungi</taxon>
        <taxon>Dikarya</taxon>
        <taxon>Ascomycota</taxon>
        <taxon>Pezizomycotina</taxon>
        <taxon>Lecanoromycetes</taxon>
        <taxon>OSLEUM clade</taxon>
        <taxon>Lecanoromycetidae</taxon>
        <taxon>Lecanorales</taxon>
        <taxon>Lecanorineae</taxon>
        <taxon>Cladoniaceae</taxon>
        <taxon>Cladonia</taxon>
    </lineage>
</organism>
<protein>
    <submittedName>
        <fullName evidence="3">Uncharacterized protein</fullName>
    </submittedName>
</protein>
<dbReference type="AlphaFoldDB" id="A0AA39UXM7"/>
<dbReference type="EMBL" id="JAFEKC020000023">
    <property type="protein sequence ID" value="KAK0507522.1"/>
    <property type="molecule type" value="Genomic_DNA"/>
</dbReference>
<dbReference type="Proteomes" id="UP001166286">
    <property type="component" value="Unassembled WGS sequence"/>
</dbReference>
<accession>A0AA39UXM7</accession>
<evidence type="ECO:0000313" key="3">
    <source>
        <dbReference type="EMBL" id="KAK0507522.1"/>
    </source>
</evidence>
<keyword evidence="4" id="KW-1185">Reference proteome</keyword>
<sequence>MSRPSRTAIRDNDPTYFWKLLLRVLAILFAAVAIGTIAWATTVRYNGDNNTDDDFNDFEGDGDYFYTTFTILLPWVIIALGLSIIWNIINIIILLTRNRWIHPGANVGCDLVLWLTLSITGAVAGVGAGSYLSYGWDYDSGYNDYTDGGDLTYPNGTVYYVPTLNATDCGDISCGNNNYPSPHVGIVVIVGCAFAYIVMLFHFALFISACRYTHSRRHSKYSAKHTLAVTEEATQIARRMIAEMTGPNGAFIPLNNQQQQPLLQPSQNRSDSDIEMQRQPNPQITGEKPIQQQPQPQIYEPEASNATHRWAAGALQPPPAVSVDSPISETSNVAERWAVHLPPQVEVISPVCEEAGTHPALRRQRGDEISPV</sequence>
<evidence type="ECO:0000256" key="1">
    <source>
        <dbReference type="SAM" id="MobiDB-lite"/>
    </source>
</evidence>
<gene>
    <name evidence="3" type="ORF">JMJ35_010045</name>
</gene>